<organism evidence="12 13">
    <name type="scientific">Daedalea quercina L-15889</name>
    <dbReference type="NCBI Taxonomy" id="1314783"/>
    <lineage>
        <taxon>Eukaryota</taxon>
        <taxon>Fungi</taxon>
        <taxon>Dikarya</taxon>
        <taxon>Basidiomycota</taxon>
        <taxon>Agaricomycotina</taxon>
        <taxon>Agaricomycetes</taxon>
        <taxon>Polyporales</taxon>
        <taxon>Fomitopsis</taxon>
    </lineage>
</organism>
<reference evidence="12 13" key="1">
    <citation type="journal article" date="2016" name="Mol. Biol. Evol.">
        <title>Comparative Genomics of Early-Diverging Mushroom-Forming Fungi Provides Insights into the Origins of Lignocellulose Decay Capabilities.</title>
        <authorList>
            <person name="Nagy L.G."/>
            <person name="Riley R."/>
            <person name="Tritt A."/>
            <person name="Adam C."/>
            <person name="Daum C."/>
            <person name="Floudas D."/>
            <person name="Sun H."/>
            <person name="Yadav J.S."/>
            <person name="Pangilinan J."/>
            <person name="Larsson K.H."/>
            <person name="Matsuura K."/>
            <person name="Barry K."/>
            <person name="Labutti K."/>
            <person name="Kuo R."/>
            <person name="Ohm R.A."/>
            <person name="Bhattacharya S.S."/>
            <person name="Shirouzu T."/>
            <person name="Yoshinaga Y."/>
            <person name="Martin F.M."/>
            <person name="Grigoriev I.V."/>
            <person name="Hibbett D.S."/>
        </authorList>
    </citation>
    <scope>NUCLEOTIDE SEQUENCE [LARGE SCALE GENOMIC DNA]</scope>
    <source>
        <strain evidence="12 13">L-15889</strain>
    </source>
</reference>
<evidence type="ECO:0000256" key="3">
    <source>
        <dbReference type="ARBA" id="ARBA00022692"/>
    </source>
</evidence>
<dbReference type="GO" id="GO:1904983">
    <property type="term" value="P:glycine import into mitochondrion"/>
    <property type="evidence" value="ECO:0007669"/>
    <property type="project" value="UniProtKB-UniRule"/>
</dbReference>
<dbReference type="EMBL" id="KV429036">
    <property type="protein sequence ID" value="KZT73659.1"/>
    <property type="molecule type" value="Genomic_DNA"/>
</dbReference>
<keyword evidence="7 10" id="KW-0496">Mitochondrion</keyword>
<dbReference type="PANTHER" id="PTHR46181:SF3">
    <property type="entry name" value="MITOCHONDRIAL GLYCINE TRANSPORTER"/>
    <property type="match status" value="1"/>
</dbReference>
<evidence type="ECO:0000256" key="9">
    <source>
        <dbReference type="ARBA" id="ARBA00034060"/>
    </source>
</evidence>
<keyword evidence="4 10" id="KW-0677">Repeat</keyword>
<comment type="function">
    <text evidence="10">Mitochondrial glycine transporter that imports glycine into the mitochondrial matrix. Plays an important role in providing glycine for the first enzymatic step in heme biosynthesis, the condensation of glycine with succinyl-CoA to produce 5-aminolevulinate (ALA) in the miochondrial matrix.</text>
</comment>
<evidence type="ECO:0000256" key="1">
    <source>
        <dbReference type="ARBA" id="ARBA00004225"/>
    </source>
</evidence>
<dbReference type="InterPro" id="IPR030847">
    <property type="entry name" value="Hem25/SLC25A38"/>
</dbReference>
<dbReference type="SUPFAM" id="SSF103506">
    <property type="entry name" value="Mitochondrial carrier"/>
    <property type="match status" value="1"/>
</dbReference>
<dbReference type="PANTHER" id="PTHR46181">
    <property type="entry name" value="MITOCHONDRIAL GLYCINE TRANSPORTER"/>
    <property type="match status" value="1"/>
</dbReference>
<feature type="repeat" description="Solcar" evidence="11">
    <location>
        <begin position="118"/>
        <end position="198"/>
    </location>
</feature>
<dbReference type="HAMAP" id="MF_03064">
    <property type="entry name" value="SLC25A38"/>
    <property type="match status" value="1"/>
</dbReference>
<dbReference type="PROSITE" id="PS50920">
    <property type="entry name" value="SOLCAR"/>
    <property type="match status" value="3"/>
</dbReference>
<keyword evidence="2 10" id="KW-0813">Transport</keyword>
<keyword evidence="3 10" id="KW-0812">Transmembrane</keyword>
<keyword evidence="6 10" id="KW-1133">Transmembrane helix</keyword>
<evidence type="ECO:0000313" key="13">
    <source>
        <dbReference type="Proteomes" id="UP000076727"/>
    </source>
</evidence>
<evidence type="ECO:0000256" key="7">
    <source>
        <dbReference type="ARBA" id="ARBA00023128"/>
    </source>
</evidence>
<dbReference type="AlphaFoldDB" id="A0A165TMD0"/>
<comment type="catalytic activity">
    <reaction evidence="9 10">
        <text>glycine(in) = glycine(out)</text>
        <dbReference type="Rhea" id="RHEA:70715"/>
        <dbReference type="ChEBI" id="CHEBI:57305"/>
    </reaction>
</comment>
<evidence type="ECO:0000313" key="12">
    <source>
        <dbReference type="EMBL" id="KZT73659.1"/>
    </source>
</evidence>
<evidence type="ECO:0000256" key="2">
    <source>
        <dbReference type="ARBA" id="ARBA00022448"/>
    </source>
</evidence>
<feature type="repeat" description="Solcar" evidence="11">
    <location>
        <begin position="210"/>
        <end position="295"/>
    </location>
</feature>
<dbReference type="OrthoDB" id="1924968at2759"/>
<dbReference type="GO" id="GO:0015187">
    <property type="term" value="F:glycine transmembrane transporter activity"/>
    <property type="evidence" value="ECO:0007669"/>
    <property type="project" value="UniProtKB-UniRule"/>
</dbReference>
<evidence type="ECO:0000256" key="6">
    <source>
        <dbReference type="ARBA" id="ARBA00022989"/>
    </source>
</evidence>
<keyword evidence="5 10" id="KW-0999">Mitochondrion inner membrane</keyword>
<evidence type="ECO:0000256" key="4">
    <source>
        <dbReference type="ARBA" id="ARBA00022737"/>
    </source>
</evidence>
<feature type="repeat" description="Solcar" evidence="11">
    <location>
        <begin position="2"/>
        <end position="92"/>
    </location>
</feature>
<evidence type="ECO:0000256" key="10">
    <source>
        <dbReference type="HAMAP-Rule" id="MF_03064"/>
    </source>
</evidence>
<dbReference type="PRINTS" id="PR00926">
    <property type="entry name" value="MITOCARRIER"/>
</dbReference>
<accession>A0A165TMD0</accession>
<sequence>MSNAGQHLLSGAVSGLASTITLQPLDLLKTRLQQGDRRVRISSHAGTVVSIARDIVRTDGVLGLWRGTTATLLRNVPGVALYFAGMNQVRTMLAGNPYFAVGAERTSSGSVLPKLSKQGNLLAGAFTRVAVGALLNPFTVLKARYESKLYEYSNIYSAIGSLVRAGPSELFRGVVATSFRDAPYAGLFVLCYEQLKTEIPVFMNPETSAQSGLVHGVSAATAGVLATLATHPLDVVKTKMQVRTDEKYHGFVRSILTINRERGLFGFFDGALLRLSRKPLNSAIAWATYEAVLMFMRTSEPPEGRSSA</sequence>
<evidence type="ECO:0000256" key="5">
    <source>
        <dbReference type="ARBA" id="ARBA00022792"/>
    </source>
</evidence>
<comment type="subcellular location">
    <subcellularLocation>
        <location evidence="10">Mitochondrion inner membrane</location>
        <topology evidence="10">Multi-pass membrane protein</topology>
    </subcellularLocation>
    <subcellularLocation>
        <location evidence="1">Mitochondrion membrane</location>
        <topology evidence="1">Multi-pass membrane protein</topology>
    </subcellularLocation>
</comment>
<comment type="similarity">
    <text evidence="10">Belongs to the mitochondrial carrier (TC 2.A.29) family. SLC25A38 subfamily.</text>
</comment>
<protein>
    <recommendedName>
        <fullName evidence="10">Mitochondrial glycine transporter</fullName>
    </recommendedName>
    <alternativeName>
        <fullName evidence="10">Solute carrier family 25 member 38 homolog</fullName>
    </alternativeName>
</protein>
<gene>
    <name evidence="12" type="ORF">DAEQUDRAFT_721731</name>
</gene>
<dbReference type="Proteomes" id="UP000076727">
    <property type="component" value="Unassembled WGS sequence"/>
</dbReference>
<proteinExistence type="inferred from homology"/>
<dbReference type="InterPro" id="IPR002067">
    <property type="entry name" value="MCP"/>
</dbReference>
<evidence type="ECO:0000256" key="11">
    <source>
        <dbReference type="PROSITE-ProRule" id="PRU00282"/>
    </source>
</evidence>
<dbReference type="Gene3D" id="1.50.40.10">
    <property type="entry name" value="Mitochondrial carrier domain"/>
    <property type="match status" value="1"/>
</dbReference>
<evidence type="ECO:0000256" key="8">
    <source>
        <dbReference type="ARBA" id="ARBA00023136"/>
    </source>
</evidence>
<keyword evidence="8 10" id="KW-0472">Membrane</keyword>
<name>A0A165TMD0_9APHY</name>
<dbReference type="InterPro" id="IPR023395">
    <property type="entry name" value="MCP_dom_sf"/>
</dbReference>
<dbReference type="InterPro" id="IPR018108">
    <property type="entry name" value="MCP_transmembrane"/>
</dbReference>
<dbReference type="GO" id="GO:0005743">
    <property type="term" value="C:mitochondrial inner membrane"/>
    <property type="evidence" value="ECO:0007669"/>
    <property type="project" value="UniProtKB-SubCell"/>
</dbReference>
<keyword evidence="13" id="KW-1185">Reference proteome</keyword>
<dbReference type="Pfam" id="PF00153">
    <property type="entry name" value="Mito_carr"/>
    <property type="match status" value="3"/>
</dbReference>
<dbReference type="STRING" id="1314783.A0A165TMD0"/>